<dbReference type="InterPro" id="IPR035919">
    <property type="entry name" value="EAL_sf"/>
</dbReference>
<dbReference type="Pfam" id="PF00990">
    <property type="entry name" value="GGDEF"/>
    <property type="match status" value="1"/>
</dbReference>
<evidence type="ECO:0000256" key="1">
    <source>
        <dbReference type="SAM" id="Phobius"/>
    </source>
</evidence>
<dbReference type="SMART" id="SM00267">
    <property type="entry name" value="GGDEF"/>
    <property type="match status" value="1"/>
</dbReference>
<proteinExistence type="predicted"/>
<accession>A0A6J4RE34</accession>
<protein>
    <submittedName>
        <fullName evidence="4">Diguanylate cyclase/phosphodiesterase (GGDEF &amp; EAL domains) with PAS/PAC sensor(S)</fullName>
    </submittedName>
</protein>
<feature type="transmembrane region" description="Helical" evidence="1">
    <location>
        <begin position="22"/>
        <end position="42"/>
    </location>
</feature>
<name>A0A6J4RE34_9ACTN</name>
<feature type="transmembrane region" description="Helical" evidence="1">
    <location>
        <begin position="162"/>
        <end position="181"/>
    </location>
</feature>
<sequence length="687" mass="73801">MPPVSSLLADPAALVGRITSRFPYFCAAVVGAALIALVAIAVLGETTPVPELTLVFLITLCLLGELLPIRLARRDDYDAITVSSGFAFALMLVSGPVVAVFAYAAVSAIADAVARLSPVKIAFNAAQYVLSMAAAAAVLALATETAQAPFATVNVPGTLLAGVTFFLVNHVLAGTAAALLSERAVGPFLRADIGFHVWTAGFQVALAPIVAAIAFDEQHLLPLLFCPMLATFLGGRQAIINQHLAHHDHLTDLPNRHMLSQRLAQRLEDREPFAVMLADLDDFKPVNDSLGHDLGDKLLQDVAERLLAAAPAGATVSRLGGDEFAILLPGADLIAAGEVAQRLRDALEQPFELGGFMLDASASIGISAYPSHGDNAAALLKRADLALYRAKESGTGFESFVDRVDAPEFDRLALAEQLRYAILNDELVLHYQPKLALGGNRRPHGVEALVRWQHPHLGLIGPDGFIPCAEQTNLIKPLTGWVIDRALRQCAEWRANGLDLRVAVNVSTRNLLDRALPDEVASLLEKWSVPAAALQLEITETKIVSDFGRAREVLERLRAVGVSVAIDDFGTGYSSLAQLQQLPADEIKIDRSFVRNMRTNPSDAAIVRSTIALGRNLSLEVTAEGVESEEICRDLSDLGCDFAQGYFLGRSVPADECERDIRILLREQGIETGPRFRADVKAWAKSA</sequence>
<evidence type="ECO:0000259" key="3">
    <source>
        <dbReference type="PROSITE" id="PS50887"/>
    </source>
</evidence>
<dbReference type="SUPFAM" id="SSF55073">
    <property type="entry name" value="Nucleotide cyclase"/>
    <property type="match status" value="1"/>
</dbReference>
<dbReference type="InterPro" id="IPR043128">
    <property type="entry name" value="Rev_trsase/Diguanyl_cyclase"/>
</dbReference>
<evidence type="ECO:0000313" key="4">
    <source>
        <dbReference type="EMBL" id="CAA9463267.1"/>
    </source>
</evidence>
<feature type="domain" description="EAL" evidence="2">
    <location>
        <begin position="411"/>
        <end position="665"/>
    </location>
</feature>
<keyword evidence="1" id="KW-0472">Membrane</keyword>
<feature type="domain" description="GGDEF" evidence="3">
    <location>
        <begin position="271"/>
        <end position="403"/>
    </location>
</feature>
<keyword evidence="1" id="KW-0812">Transmembrane</keyword>
<gene>
    <name evidence="4" type="ORF">AVDCRST_MAG38-394</name>
</gene>
<dbReference type="AlphaFoldDB" id="A0A6J4RE34"/>
<dbReference type="InterPro" id="IPR050706">
    <property type="entry name" value="Cyclic-di-GMP_PDE-like"/>
</dbReference>
<dbReference type="Gene3D" id="3.30.70.270">
    <property type="match status" value="1"/>
</dbReference>
<dbReference type="SUPFAM" id="SSF141868">
    <property type="entry name" value="EAL domain-like"/>
    <property type="match status" value="1"/>
</dbReference>
<feature type="transmembrane region" description="Helical" evidence="1">
    <location>
        <begin position="121"/>
        <end position="142"/>
    </location>
</feature>
<dbReference type="CDD" id="cd01948">
    <property type="entry name" value="EAL"/>
    <property type="match status" value="1"/>
</dbReference>
<dbReference type="EMBL" id="CADCVJ010000022">
    <property type="protein sequence ID" value="CAA9463267.1"/>
    <property type="molecule type" value="Genomic_DNA"/>
</dbReference>
<organism evidence="4">
    <name type="scientific">uncultured Solirubrobacteraceae bacterium</name>
    <dbReference type="NCBI Taxonomy" id="1162706"/>
    <lineage>
        <taxon>Bacteria</taxon>
        <taxon>Bacillati</taxon>
        <taxon>Actinomycetota</taxon>
        <taxon>Thermoleophilia</taxon>
        <taxon>Solirubrobacterales</taxon>
        <taxon>Solirubrobacteraceae</taxon>
        <taxon>environmental samples</taxon>
    </lineage>
</organism>
<dbReference type="Gene3D" id="3.20.20.450">
    <property type="entry name" value="EAL domain"/>
    <property type="match status" value="1"/>
</dbReference>
<dbReference type="GO" id="GO:0071111">
    <property type="term" value="F:cyclic-guanylate-specific phosphodiesterase activity"/>
    <property type="evidence" value="ECO:0007669"/>
    <property type="project" value="InterPro"/>
</dbReference>
<dbReference type="SMART" id="SM00052">
    <property type="entry name" value="EAL"/>
    <property type="match status" value="1"/>
</dbReference>
<dbReference type="PROSITE" id="PS50887">
    <property type="entry name" value="GGDEF"/>
    <property type="match status" value="1"/>
</dbReference>
<dbReference type="CDD" id="cd01949">
    <property type="entry name" value="GGDEF"/>
    <property type="match status" value="1"/>
</dbReference>
<keyword evidence="1" id="KW-1133">Transmembrane helix</keyword>
<dbReference type="InterPro" id="IPR029787">
    <property type="entry name" value="Nucleotide_cyclase"/>
</dbReference>
<dbReference type="InterPro" id="IPR000160">
    <property type="entry name" value="GGDEF_dom"/>
</dbReference>
<dbReference type="NCBIfam" id="TIGR00254">
    <property type="entry name" value="GGDEF"/>
    <property type="match status" value="1"/>
</dbReference>
<reference evidence="4" key="1">
    <citation type="submission" date="2020-02" db="EMBL/GenBank/DDBJ databases">
        <authorList>
            <person name="Meier V. D."/>
        </authorList>
    </citation>
    <scope>NUCLEOTIDE SEQUENCE</scope>
    <source>
        <strain evidence="4">AVDCRST_MAG38</strain>
    </source>
</reference>
<dbReference type="PANTHER" id="PTHR33121">
    <property type="entry name" value="CYCLIC DI-GMP PHOSPHODIESTERASE PDEF"/>
    <property type="match status" value="1"/>
</dbReference>
<feature type="transmembrane region" description="Helical" evidence="1">
    <location>
        <begin position="54"/>
        <end position="73"/>
    </location>
</feature>
<feature type="transmembrane region" description="Helical" evidence="1">
    <location>
        <begin position="193"/>
        <end position="214"/>
    </location>
</feature>
<evidence type="ECO:0000259" key="2">
    <source>
        <dbReference type="PROSITE" id="PS50883"/>
    </source>
</evidence>
<dbReference type="PANTHER" id="PTHR33121:SF71">
    <property type="entry name" value="OXYGEN SENSOR PROTEIN DOSP"/>
    <property type="match status" value="1"/>
</dbReference>
<dbReference type="PROSITE" id="PS50883">
    <property type="entry name" value="EAL"/>
    <property type="match status" value="1"/>
</dbReference>
<dbReference type="InterPro" id="IPR001633">
    <property type="entry name" value="EAL_dom"/>
</dbReference>
<feature type="transmembrane region" description="Helical" evidence="1">
    <location>
        <begin position="85"/>
        <end position="109"/>
    </location>
</feature>
<dbReference type="Pfam" id="PF00563">
    <property type="entry name" value="EAL"/>
    <property type="match status" value="1"/>
</dbReference>